<keyword evidence="3" id="KW-1185">Reference proteome</keyword>
<sequence length="306" mass="32700">MSRHKRFPWFFSALLLLICFTGFVLLDTFVVPKTYSAIATNTTTEATSATESIEEASSEAAEAVITENSYQDDTMSITISTEQAADTTYYVADVQVESSDQLKTAFAEGTYGRNIKETTSSMAAANQAVLAINGDYYGFRDTGYVLRNGSLYRDTPEEDTDALVVDGDGNFSIVNQSEVSAETLLEEGASQVLSFGPALVEDGEIAVTSDEEVSQSMSSNPRSAIGQIGENHYIVIVSDGRTDESVGLSLYQLAEIFESKGATVAYNLDGGGSSTMVFNGQVVNTPVAGAKGDSGSERSVSDIIYF</sequence>
<dbReference type="RefSeq" id="WP_207671659.1">
    <property type="nucleotide sequence ID" value="NZ_JAFREM010000002.1"/>
</dbReference>
<evidence type="ECO:0000259" key="1">
    <source>
        <dbReference type="Pfam" id="PF09992"/>
    </source>
</evidence>
<keyword evidence="2" id="KW-0326">Glycosidase</keyword>
<gene>
    <name evidence="2" type="ORF">JZO70_00995</name>
</gene>
<dbReference type="PIRSF" id="PIRSF031512">
    <property type="entry name" value="EpsL"/>
    <property type="match status" value="1"/>
</dbReference>
<dbReference type="GO" id="GO:0016798">
    <property type="term" value="F:hydrolase activity, acting on glycosyl bonds"/>
    <property type="evidence" value="ECO:0007669"/>
    <property type="project" value="UniProtKB-KW"/>
</dbReference>
<keyword evidence="2" id="KW-0378">Hydrolase</keyword>
<name>A0ABS3L526_9ENTE</name>
<dbReference type="PANTHER" id="PTHR40446">
    <property type="entry name" value="N-ACETYLGLUCOSAMINE-1-PHOSPHODIESTER ALPHA-N-ACETYLGLUCOSAMINIDASE"/>
    <property type="match status" value="1"/>
</dbReference>
<accession>A0ABS3L526</accession>
<dbReference type="InterPro" id="IPR018711">
    <property type="entry name" value="NAGPA"/>
</dbReference>
<organism evidence="2 3">
    <name type="scientific">Candidatus Enterococcus moelleringii</name>
    <dbReference type="NCBI Taxonomy" id="2815325"/>
    <lineage>
        <taxon>Bacteria</taxon>
        <taxon>Bacillati</taxon>
        <taxon>Bacillota</taxon>
        <taxon>Bacilli</taxon>
        <taxon>Lactobacillales</taxon>
        <taxon>Enterococcaceae</taxon>
        <taxon>Enterococcus</taxon>
    </lineage>
</organism>
<comment type="caution">
    <text evidence="2">The sequence shown here is derived from an EMBL/GenBank/DDBJ whole genome shotgun (WGS) entry which is preliminary data.</text>
</comment>
<dbReference type="Pfam" id="PF09992">
    <property type="entry name" value="NAGPA"/>
    <property type="match status" value="1"/>
</dbReference>
<protein>
    <submittedName>
        <fullName evidence="2">Phosphodiester glycosidase family protein</fullName>
    </submittedName>
</protein>
<dbReference type="PANTHER" id="PTHR40446:SF2">
    <property type="entry name" value="N-ACETYLGLUCOSAMINE-1-PHOSPHODIESTER ALPHA-N-ACETYLGLUCOSAMINIDASE"/>
    <property type="match status" value="1"/>
</dbReference>
<dbReference type="InterPro" id="IPR014565">
    <property type="entry name" value="EpsL_firmicutes"/>
</dbReference>
<reference evidence="2 3" key="1">
    <citation type="submission" date="2021-03" db="EMBL/GenBank/DDBJ databases">
        <title>Enterococcal diversity collection.</title>
        <authorList>
            <person name="Gilmore M.S."/>
            <person name="Schwartzman J."/>
            <person name="Van Tyne D."/>
            <person name="Martin M."/>
            <person name="Earl A.M."/>
            <person name="Manson A.L."/>
            <person name="Straub T."/>
            <person name="Salamzade R."/>
            <person name="Saavedra J."/>
            <person name="Lebreton F."/>
            <person name="Prichula J."/>
            <person name="Schaufler K."/>
            <person name="Gaca A."/>
            <person name="Sgardioli B."/>
            <person name="Wagenaar J."/>
            <person name="Strong T."/>
        </authorList>
    </citation>
    <scope>NUCLEOTIDE SEQUENCE [LARGE SCALE GENOMIC DNA]</scope>
    <source>
        <strain evidence="2 3">669A</strain>
    </source>
</reference>
<proteinExistence type="predicted"/>
<evidence type="ECO:0000313" key="3">
    <source>
        <dbReference type="Proteomes" id="UP000664601"/>
    </source>
</evidence>
<dbReference type="Proteomes" id="UP000664601">
    <property type="component" value="Unassembled WGS sequence"/>
</dbReference>
<feature type="domain" description="Phosphodiester glycosidase" evidence="1">
    <location>
        <begin position="126"/>
        <end position="306"/>
    </location>
</feature>
<evidence type="ECO:0000313" key="2">
    <source>
        <dbReference type="EMBL" id="MBO1304720.1"/>
    </source>
</evidence>
<dbReference type="EMBL" id="JAFREM010000002">
    <property type="protein sequence ID" value="MBO1304720.1"/>
    <property type="molecule type" value="Genomic_DNA"/>
</dbReference>